<protein>
    <submittedName>
        <fullName evidence="1">Uncharacterized protein</fullName>
    </submittedName>
</protein>
<evidence type="ECO:0000313" key="1">
    <source>
        <dbReference type="EMBL" id="WGH75626.1"/>
    </source>
</evidence>
<organism evidence="1 2">
    <name type="scientific">Tenacibaculum tangerinum</name>
    <dbReference type="NCBI Taxonomy" id="3038772"/>
    <lineage>
        <taxon>Bacteria</taxon>
        <taxon>Pseudomonadati</taxon>
        <taxon>Bacteroidota</taxon>
        <taxon>Flavobacteriia</taxon>
        <taxon>Flavobacteriales</taxon>
        <taxon>Flavobacteriaceae</taxon>
        <taxon>Tenacibaculum</taxon>
    </lineage>
</organism>
<dbReference type="EMBL" id="CP122539">
    <property type="protein sequence ID" value="WGH75626.1"/>
    <property type="molecule type" value="Genomic_DNA"/>
</dbReference>
<proteinExistence type="predicted"/>
<reference evidence="1 2" key="1">
    <citation type="submission" date="2023-04" db="EMBL/GenBank/DDBJ databases">
        <title>Tenacibaculum tangerinum sp. nov., isolated from sea tidal flat of South Korea.</title>
        <authorList>
            <person name="Lee S.H."/>
            <person name="Kim J.-J."/>
        </authorList>
    </citation>
    <scope>NUCLEOTIDE SEQUENCE [LARGE SCALE GENOMIC DNA]</scope>
    <source>
        <strain evidence="1 2">GRR-S3-23</strain>
    </source>
</reference>
<accession>A0ABY8L2F6</accession>
<dbReference type="RefSeq" id="WP_279651500.1">
    <property type="nucleotide sequence ID" value="NZ_CP122539.1"/>
</dbReference>
<sequence>MKQKLLRTNQHEDKLNSRVGRILTYKQLTEFTSKLSNKIKSEV</sequence>
<name>A0ABY8L2F6_9FLAO</name>
<keyword evidence="2" id="KW-1185">Reference proteome</keyword>
<gene>
    <name evidence="1" type="ORF">P8625_00240</name>
</gene>
<dbReference type="Proteomes" id="UP001232001">
    <property type="component" value="Chromosome"/>
</dbReference>
<evidence type="ECO:0000313" key="2">
    <source>
        <dbReference type="Proteomes" id="UP001232001"/>
    </source>
</evidence>